<reference evidence="3 4" key="1">
    <citation type="submission" date="2019-01" db="EMBL/GenBank/DDBJ databases">
        <title>Novel species of Nocardioides.</title>
        <authorList>
            <person name="Liu Q."/>
            <person name="Xin Y.-H."/>
        </authorList>
    </citation>
    <scope>NUCLEOTIDE SEQUENCE [LARGE SCALE GENOMIC DNA]</scope>
    <source>
        <strain evidence="3 4">CGMCC 4.6875</strain>
    </source>
</reference>
<evidence type="ECO:0000313" key="3">
    <source>
        <dbReference type="EMBL" id="RYC02045.1"/>
    </source>
</evidence>
<name>A0A4Q2SCQ0_9ACTN</name>
<evidence type="ECO:0000259" key="2">
    <source>
        <dbReference type="Pfam" id="PF07811"/>
    </source>
</evidence>
<dbReference type="AlphaFoldDB" id="A0A4Q2SCQ0"/>
<keyword evidence="4" id="KW-1185">Reference proteome</keyword>
<evidence type="ECO:0000256" key="1">
    <source>
        <dbReference type="SAM" id="Phobius"/>
    </source>
</evidence>
<feature type="domain" description="TadE-like" evidence="2">
    <location>
        <begin position="14"/>
        <end position="56"/>
    </location>
</feature>
<keyword evidence="1" id="KW-1133">Transmembrane helix</keyword>
<dbReference type="InterPro" id="IPR012495">
    <property type="entry name" value="TadE-like_dom"/>
</dbReference>
<organism evidence="3 4">
    <name type="scientific">Nocardioides ganghwensis</name>
    <dbReference type="NCBI Taxonomy" id="252230"/>
    <lineage>
        <taxon>Bacteria</taxon>
        <taxon>Bacillati</taxon>
        <taxon>Actinomycetota</taxon>
        <taxon>Actinomycetes</taxon>
        <taxon>Propionibacteriales</taxon>
        <taxon>Nocardioidaceae</taxon>
        <taxon>Nocardioides</taxon>
    </lineage>
</organism>
<keyword evidence="1" id="KW-0812">Transmembrane</keyword>
<dbReference type="Proteomes" id="UP000293291">
    <property type="component" value="Unassembled WGS sequence"/>
</dbReference>
<keyword evidence="1" id="KW-0472">Membrane</keyword>
<comment type="caution">
    <text evidence="3">The sequence shown here is derived from an EMBL/GenBank/DDBJ whole genome shotgun (WGS) entry which is preliminary data.</text>
</comment>
<dbReference type="EMBL" id="SDWU01000010">
    <property type="protein sequence ID" value="RYC02045.1"/>
    <property type="molecule type" value="Genomic_DNA"/>
</dbReference>
<proteinExistence type="predicted"/>
<protein>
    <recommendedName>
        <fullName evidence="2">TadE-like domain-containing protein</fullName>
    </recommendedName>
</protein>
<dbReference type="OrthoDB" id="5190946at2"/>
<feature type="transmembrane region" description="Helical" evidence="1">
    <location>
        <begin position="20"/>
        <end position="42"/>
    </location>
</feature>
<accession>A0A4Q2SCQ0</accession>
<dbReference type="Pfam" id="PF07811">
    <property type="entry name" value="TadE"/>
    <property type="match status" value="1"/>
</dbReference>
<gene>
    <name evidence="3" type="ORF">EUA07_10120</name>
</gene>
<sequence length="142" mass="15266">MRLRTRTNGRTERGAAAVEFALVVIPLLLVVGGIVNFGVAFANQISLDNAVRQAARATVVDSNRGLTPATIVADEYRPITSDPDPTVTLPVRATCEGTDLGDSLQVHAEVTSEFLFPWPLPEAVLPGEITLESQAEFQCEFS</sequence>
<evidence type="ECO:0000313" key="4">
    <source>
        <dbReference type="Proteomes" id="UP000293291"/>
    </source>
</evidence>